<accession>A0ABV0P1M3</accession>
<keyword evidence="3" id="KW-1185">Reference proteome</keyword>
<gene>
    <name evidence="2" type="ORF">GOODEAATRI_005097</name>
</gene>
<feature type="region of interest" description="Disordered" evidence="1">
    <location>
        <begin position="1"/>
        <end position="49"/>
    </location>
</feature>
<proteinExistence type="predicted"/>
<sequence length="77" mass="9394">QMSSFRQKKKWHQPWKLSRTSSPSLRLFRSPRRTTMPKPWSRSASAKRGPPREMWTRWEVTLCTYRLPHILGMVMWH</sequence>
<evidence type="ECO:0000313" key="2">
    <source>
        <dbReference type="EMBL" id="MEQ2177590.1"/>
    </source>
</evidence>
<evidence type="ECO:0000256" key="1">
    <source>
        <dbReference type="SAM" id="MobiDB-lite"/>
    </source>
</evidence>
<protein>
    <submittedName>
        <fullName evidence="2">Uncharacterized protein</fullName>
    </submittedName>
</protein>
<organism evidence="2 3">
    <name type="scientific">Goodea atripinnis</name>
    <dbReference type="NCBI Taxonomy" id="208336"/>
    <lineage>
        <taxon>Eukaryota</taxon>
        <taxon>Metazoa</taxon>
        <taxon>Chordata</taxon>
        <taxon>Craniata</taxon>
        <taxon>Vertebrata</taxon>
        <taxon>Euteleostomi</taxon>
        <taxon>Actinopterygii</taxon>
        <taxon>Neopterygii</taxon>
        <taxon>Teleostei</taxon>
        <taxon>Neoteleostei</taxon>
        <taxon>Acanthomorphata</taxon>
        <taxon>Ovalentaria</taxon>
        <taxon>Atherinomorphae</taxon>
        <taxon>Cyprinodontiformes</taxon>
        <taxon>Goodeidae</taxon>
        <taxon>Goodea</taxon>
    </lineage>
</organism>
<feature type="compositionally biased region" description="Low complexity" evidence="1">
    <location>
        <begin position="17"/>
        <end position="28"/>
    </location>
</feature>
<reference evidence="2 3" key="1">
    <citation type="submission" date="2021-06" db="EMBL/GenBank/DDBJ databases">
        <authorList>
            <person name="Palmer J.M."/>
        </authorList>
    </citation>
    <scope>NUCLEOTIDE SEQUENCE [LARGE SCALE GENOMIC DNA]</scope>
    <source>
        <strain evidence="2 3">GA_2019</strain>
        <tissue evidence="2">Muscle</tissue>
    </source>
</reference>
<evidence type="ECO:0000313" key="3">
    <source>
        <dbReference type="Proteomes" id="UP001476798"/>
    </source>
</evidence>
<dbReference type="Proteomes" id="UP001476798">
    <property type="component" value="Unassembled WGS sequence"/>
</dbReference>
<dbReference type="EMBL" id="JAHRIO010060196">
    <property type="protein sequence ID" value="MEQ2177590.1"/>
    <property type="molecule type" value="Genomic_DNA"/>
</dbReference>
<comment type="caution">
    <text evidence="2">The sequence shown here is derived from an EMBL/GenBank/DDBJ whole genome shotgun (WGS) entry which is preliminary data.</text>
</comment>
<feature type="compositionally biased region" description="Basic residues" evidence="1">
    <location>
        <begin position="1"/>
        <end position="13"/>
    </location>
</feature>
<feature type="non-terminal residue" evidence="2">
    <location>
        <position position="77"/>
    </location>
</feature>
<feature type="non-terminal residue" evidence="2">
    <location>
        <position position="1"/>
    </location>
</feature>
<name>A0ABV0P1M3_9TELE</name>